<organism evidence="13 14">
    <name type="scientific">Rhizoctonia solani</name>
    <dbReference type="NCBI Taxonomy" id="456999"/>
    <lineage>
        <taxon>Eukaryota</taxon>
        <taxon>Fungi</taxon>
        <taxon>Dikarya</taxon>
        <taxon>Basidiomycota</taxon>
        <taxon>Agaricomycotina</taxon>
        <taxon>Agaricomycetes</taxon>
        <taxon>Cantharellales</taxon>
        <taxon>Ceratobasidiaceae</taxon>
        <taxon>Rhizoctonia</taxon>
    </lineage>
</organism>
<comment type="caution">
    <text evidence="13">The sequence shown here is derived from an EMBL/GenBank/DDBJ whole genome shotgun (WGS) entry which is preliminary data.</text>
</comment>
<evidence type="ECO:0000256" key="3">
    <source>
        <dbReference type="ARBA" id="ARBA00008698"/>
    </source>
</evidence>
<feature type="transmembrane region" description="Helical" evidence="12">
    <location>
        <begin position="12"/>
        <end position="31"/>
    </location>
</feature>
<feature type="transmembrane region" description="Helical" evidence="12">
    <location>
        <begin position="176"/>
        <end position="198"/>
    </location>
</feature>
<evidence type="ECO:0000256" key="9">
    <source>
        <dbReference type="ARBA" id="ARBA00022824"/>
    </source>
</evidence>
<dbReference type="UniPathway" id="UPA00196"/>
<comment type="function">
    <text evidence="12">Mannosyltransferase involved in glycosylphosphatidylinositol-anchor biosynthesis.</text>
</comment>
<gene>
    <name evidence="13" type="ORF">RDB_LOCUS19228</name>
</gene>
<evidence type="ECO:0000256" key="1">
    <source>
        <dbReference type="ARBA" id="ARBA00004477"/>
    </source>
</evidence>
<evidence type="ECO:0000256" key="12">
    <source>
        <dbReference type="RuleBase" id="RU363112"/>
    </source>
</evidence>
<reference evidence="13" key="1">
    <citation type="submission" date="2021-01" db="EMBL/GenBank/DDBJ databases">
        <authorList>
            <person name="Kaushik A."/>
        </authorList>
    </citation>
    <scope>NUCLEOTIDE SEQUENCE</scope>
    <source>
        <strain evidence="13">AG1-1C</strain>
    </source>
</reference>
<comment type="pathway">
    <text evidence="2 12">Glycolipid biosynthesis; glycosylphosphatidylinositol-anchor biosynthesis.</text>
</comment>
<protein>
    <recommendedName>
        <fullName evidence="4 12">GPI mannosyltransferase 2</fullName>
        <ecNumber evidence="12">2.4.1.-</ecNumber>
    </recommendedName>
</protein>
<evidence type="ECO:0000256" key="6">
    <source>
        <dbReference type="ARBA" id="ARBA00022676"/>
    </source>
</evidence>
<dbReference type="InterPro" id="IPR007315">
    <property type="entry name" value="PIG-V/Gpi18"/>
</dbReference>
<comment type="similarity">
    <text evidence="3 12">Belongs to the PIGV family.</text>
</comment>
<dbReference type="GO" id="GO:0006506">
    <property type="term" value="P:GPI anchor biosynthetic process"/>
    <property type="evidence" value="ECO:0007669"/>
    <property type="project" value="UniProtKB-UniPathway"/>
</dbReference>
<feature type="transmembrane region" description="Helical" evidence="12">
    <location>
        <begin position="146"/>
        <end position="164"/>
    </location>
</feature>
<dbReference type="GO" id="GO:0031501">
    <property type="term" value="C:mannosyltransferase complex"/>
    <property type="evidence" value="ECO:0007669"/>
    <property type="project" value="TreeGrafter"/>
</dbReference>
<dbReference type="EMBL" id="CAJMWS010000097">
    <property type="protein sequence ID" value="CAE6361242.1"/>
    <property type="molecule type" value="Genomic_DNA"/>
</dbReference>
<evidence type="ECO:0000256" key="10">
    <source>
        <dbReference type="ARBA" id="ARBA00022989"/>
    </source>
</evidence>
<keyword evidence="5 12" id="KW-0337">GPI-anchor biosynthesis</keyword>
<keyword evidence="8 12" id="KW-0812">Transmembrane</keyword>
<evidence type="ECO:0000256" key="8">
    <source>
        <dbReference type="ARBA" id="ARBA00022692"/>
    </source>
</evidence>
<sequence length="500" mass="56273">MERPFSKLRLRIYFFICALICQLVAPIIPAFDTSHLVPLKPSSNLPHSTMLPGFSQASQTTDHQIDLSRYPLQLIPSAGLRWDALHYLDVALSGTYTYEHQYAFSPGVPIILRLAHTGKELVYNLVSSPSLLRLTNIQLRSTLVELVNAFLVAMLAVQPGLALYDLTERITHSREFSFLTLLVHVILGAPPVIIRSAYAEPFFAWFTFEGLSSYHQQKYLAASLYFGLATAFRTNGIILPCFLVYGLLVQPLFSGLLTNLKNYPSARLADLPKGLYNIFRELNCTRTIYCLILVIISLSPFIAQQYIAYITFCQPPSPRPWCSSRVPLVYSFVQSHYWDVGPWRYWTPAQIPNFLLAMPILTLAFSSVALFFMVANRAIRPKQKMLDSSSDLALSPSMMLTLLPYAIHALVLSLMLFIAAHVQIALRVLPAGTPWISWAGASLIIQSVKHRGDVAERKESSGANSRGGSWWPFLSNLWLWWSVVWVFVSSVLWLAFLPPA</sequence>
<keyword evidence="10 12" id="KW-1133">Transmembrane helix</keyword>
<accession>A0A8H2WEN7</accession>
<dbReference type="Proteomes" id="UP000663846">
    <property type="component" value="Unassembled WGS sequence"/>
</dbReference>
<keyword evidence="11 12" id="KW-0472">Membrane</keyword>
<feature type="transmembrane region" description="Helical" evidence="12">
    <location>
        <begin position="288"/>
        <end position="309"/>
    </location>
</feature>
<feature type="transmembrane region" description="Helical" evidence="12">
    <location>
        <begin position="402"/>
        <end position="426"/>
    </location>
</feature>
<keyword evidence="7 12" id="KW-0808">Transferase</keyword>
<name>A0A8H2WEN7_9AGAM</name>
<feature type="transmembrane region" description="Helical" evidence="12">
    <location>
        <begin position="478"/>
        <end position="497"/>
    </location>
</feature>
<proteinExistence type="inferred from homology"/>
<dbReference type="PANTHER" id="PTHR12468:SF2">
    <property type="entry name" value="GPI MANNOSYLTRANSFERASE 2"/>
    <property type="match status" value="1"/>
</dbReference>
<evidence type="ECO:0000256" key="11">
    <source>
        <dbReference type="ARBA" id="ARBA00023136"/>
    </source>
</evidence>
<dbReference type="GO" id="GO:0000009">
    <property type="term" value="F:alpha-1,6-mannosyltransferase activity"/>
    <property type="evidence" value="ECO:0007669"/>
    <property type="project" value="InterPro"/>
</dbReference>
<dbReference type="Pfam" id="PF04188">
    <property type="entry name" value="Mannosyl_trans2"/>
    <property type="match status" value="1"/>
</dbReference>
<evidence type="ECO:0000256" key="5">
    <source>
        <dbReference type="ARBA" id="ARBA00022502"/>
    </source>
</evidence>
<dbReference type="AlphaFoldDB" id="A0A8H2WEN7"/>
<keyword evidence="6 12" id="KW-0328">Glycosyltransferase</keyword>
<evidence type="ECO:0000313" key="14">
    <source>
        <dbReference type="Proteomes" id="UP000663846"/>
    </source>
</evidence>
<evidence type="ECO:0000313" key="13">
    <source>
        <dbReference type="EMBL" id="CAE6361242.1"/>
    </source>
</evidence>
<dbReference type="GO" id="GO:0005789">
    <property type="term" value="C:endoplasmic reticulum membrane"/>
    <property type="evidence" value="ECO:0007669"/>
    <property type="project" value="UniProtKB-SubCell"/>
</dbReference>
<dbReference type="PANTHER" id="PTHR12468">
    <property type="entry name" value="GPI MANNOSYLTRANSFERASE 2"/>
    <property type="match status" value="1"/>
</dbReference>
<feature type="transmembrane region" description="Helical" evidence="12">
    <location>
        <begin position="237"/>
        <end position="257"/>
    </location>
</feature>
<evidence type="ECO:0000256" key="7">
    <source>
        <dbReference type="ARBA" id="ARBA00022679"/>
    </source>
</evidence>
<dbReference type="GO" id="GO:0004376">
    <property type="term" value="F:GPI mannosyltransferase activity"/>
    <property type="evidence" value="ECO:0007669"/>
    <property type="project" value="InterPro"/>
</dbReference>
<comment type="subcellular location">
    <subcellularLocation>
        <location evidence="1 12">Endoplasmic reticulum membrane</location>
        <topology evidence="1 12">Multi-pass membrane protein</topology>
    </subcellularLocation>
</comment>
<evidence type="ECO:0000256" key="2">
    <source>
        <dbReference type="ARBA" id="ARBA00004687"/>
    </source>
</evidence>
<keyword evidence="9 12" id="KW-0256">Endoplasmic reticulum</keyword>
<dbReference type="EC" id="2.4.1.-" evidence="12"/>
<evidence type="ECO:0000256" key="4">
    <source>
        <dbReference type="ARBA" id="ARBA00013795"/>
    </source>
</evidence>
<feature type="transmembrane region" description="Helical" evidence="12">
    <location>
        <begin position="354"/>
        <end position="375"/>
    </location>
</feature>